<dbReference type="Pfam" id="PF07715">
    <property type="entry name" value="Plug"/>
    <property type="match status" value="1"/>
</dbReference>
<keyword evidence="13" id="KW-0732">Signal</keyword>
<evidence type="ECO:0000256" key="11">
    <source>
        <dbReference type="PROSITE-ProRule" id="PRU01360"/>
    </source>
</evidence>
<dbReference type="Gene3D" id="2.40.170.20">
    <property type="entry name" value="TonB-dependent receptor, beta-barrel domain"/>
    <property type="match status" value="2"/>
</dbReference>
<dbReference type="Proteomes" id="UP001597115">
    <property type="component" value="Unassembled WGS sequence"/>
</dbReference>
<comment type="subcellular location">
    <subcellularLocation>
        <location evidence="1 11">Cell outer membrane</location>
        <topology evidence="1 11">Multi-pass membrane protein</topology>
    </subcellularLocation>
</comment>
<keyword evidence="17" id="KW-1185">Reference proteome</keyword>
<keyword evidence="16" id="KW-0675">Receptor</keyword>
<evidence type="ECO:0000256" key="3">
    <source>
        <dbReference type="ARBA" id="ARBA00022452"/>
    </source>
</evidence>
<dbReference type="InterPro" id="IPR000531">
    <property type="entry name" value="Beta-barrel_TonB"/>
</dbReference>
<gene>
    <name evidence="16" type="ORF">ACFSCW_11555</name>
</gene>
<keyword evidence="8 12" id="KW-0798">TonB box</keyword>
<evidence type="ECO:0000313" key="17">
    <source>
        <dbReference type="Proteomes" id="UP001597115"/>
    </source>
</evidence>
<evidence type="ECO:0000313" key="16">
    <source>
        <dbReference type="EMBL" id="MFD1612436.1"/>
    </source>
</evidence>
<organism evidence="16 17">
    <name type="scientific">Sphingomonas tabacisoli</name>
    <dbReference type="NCBI Taxonomy" id="2249466"/>
    <lineage>
        <taxon>Bacteria</taxon>
        <taxon>Pseudomonadati</taxon>
        <taxon>Pseudomonadota</taxon>
        <taxon>Alphaproteobacteria</taxon>
        <taxon>Sphingomonadales</taxon>
        <taxon>Sphingomonadaceae</taxon>
        <taxon>Sphingomonas</taxon>
    </lineage>
</organism>
<sequence>MRIRNSQINSTAIALALTALAFAGQARAADADAAVDAAAADAGTADAPESGLGDIVVTATKRETNLQRTPIAISVVDTQAIKDRHVQSLYDLADGGVPSLRVATFEARQSALTIGIRGIVPLDANQPAREQGVGVYIDGVYLGRQHGLNAALFDVERIEVLKGPQGTLFGRNTEGGALSIVTKAPSGEFGGRISGSYGNYGAYNGEIHLDLPQFQGFSVKLDAVKQYQSATTVNPFPGSTGWNYYDRQGFRAAVRWEPFDGLTDDFSYDVAKDKNTPFYSQLLNYNPNHCAATTAAQPVSQNVIPGACVTPGTNFSGGLTGTVKPLLPGVVVNGTTRMRVADIGVPQQPSVDRTHGFTNTLKWKVSPEIELRSITAWRGVDVEQWDNSGGAHRVPVVTLPALGATNPTTCTAAAPCGFSRYSLADLRQRQFSQEFQAVGTIANFDYVAGLYYFNEHVSDDAATPNSVGIVANTTTPAGGVPTVTSYSYVPIPFCTANTPFFVGTAVNGCSVDRASEVRSKSYAGFGQVTWNATDALHITLGGRYTHDKKKGDLIVSRNVFYATNPAVATANGYTPLRKSWNRFNWLANVAYDVTDDVHVYAKYSTGYRAGGASSRTADYRAFNPEDVKAYEIGLKSDFFDHRARLNLAGYIMDRKGSQVDLSTIQPTATGNFNNLVTFNAPGITKIKGIEADLTVMPVEGLRLTGSYAYTHTRIPPVSVTYVGRNASGQPVNSTTQLQQFYIVFTPRNAASGAIDYEYPVDDAGTMVRLHLDANYAQATQAFDQFATKADSSFIVNGRLSLADIALTDGGQRMTVSLWARNMFDKQYVFRRDPSNSIPAVQTTTATVGSIGNVIGDYGNFNAPRTFGVEASLKF</sequence>
<name>A0ABW4I4M0_9SPHN</name>
<evidence type="ECO:0000256" key="2">
    <source>
        <dbReference type="ARBA" id="ARBA00022448"/>
    </source>
</evidence>
<keyword evidence="2 11" id="KW-0813">Transport</keyword>
<evidence type="ECO:0000259" key="15">
    <source>
        <dbReference type="Pfam" id="PF07715"/>
    </source>
</evidence>
<keyword evidence="5 11" id="KW-0812">Transmembrane</keyword>
<feature type="signal peptide" evidence="13">
    <location>
        <begin position="1"/>
        <end position="28"/>
    </location>
</feature>
<evidence type="ECO:0000256" key="12">
    <source>
        <dbReference type="RuleBase" id="RU003357"/>
    </source>
</evidence>
<dbReference type="RefSeq" id="WP_380889327.1">
    <property type="nucleotide sequence ID" value="NZ_JBHUDY010000001.1"/>
</dbReference>
<evidence type="ECO:0000256" key="6">
    <source>
        <dbReference type="ARBA" id="ARBA00023004"/>
    </source>
</evidence>
<evidence type="ECO:0000256" key="9">
    <source>
        <dbReference type="ARBA" id="ARBA00023136"/>
    </source>
</evidence>
<accession>A0ABW4I4M0</accession>
<reference evidence="17" key="1">
    <citation type="journal article" date="2019" name="Int. J. Syst. Evol. Microbiol.">
        <title>The Global Catalogue of Microorganisms (GCM) 10K type strain sequencing project: providing services to taxonomists for standard genome sequencing and annotation.</title>
        <authorList>
            <consortium name="The Broad Institute Genomics Platform"/>
            <consortium name="The Broad Institute Genome Sequencing Center for Infectious Disease"/>
            <person name="Wu L."/>
            <person name="Ma J."/>
        </authorList>
    </citation>
    <scope>NUCLEOTIDE SEQUENCE [LARGE SCALE GENOMIC DNA]</scope>
    <source>
        <strain evidence="17">CGMCC 1.16275</strain>
    </source>
</reference>
<evidence type="ECO:0000256" key="4">
    <source>
        <dbReference type="ARBA" id="ARBA00022496"/>
    </source>
</evidence>
<dbReference type="InterPro" id="IPR036942">
    <property type="entry name" value="Beta-barrel_TonB_sf"/>
</dbReference>
<evidence type="ECO:0000256" key="8">
    <source>
        <dbReference type="ARBA" id="ARBA00023077"/>
    </source>
</evidence>
<dbReference type="PANTHER" id="PTHR32552">
    <property type="entry name" value="FERRICHROME IRON RECEPTOR-RELATED"/>
    <property type="match status" value="1"/>
</dbReference>
<dbReference type="PANTHER" id="PTHR32552:SF81">
    <property type="entry name" value="TONB-DEPENDENT OUTER MEMBRANE RECEPTOR"/>
    <property type="match status" value="1"/>
</dbReference>
<dbReference type="SUPFAM" id="SSF56935">
    <property type="entry name" value="Porins"/>
    <property type="match status" value="1"/>
</dbReference>
<dbReference type="InterPro" id="IPR012910">
    <property type="entry name" value="Plug_dom"/>
</dbReference>
<evidence type="ECO:0000256" key="5">
    <source>
        <dbReference type="ARBA" id="ARBA00022692"/>
    </source>
</evidence>
<feature type="domain" description="TonB-dependent receptor-like beta-barrel" evidence="14">
    <location>
        <begin position="430"/>
        <end position="821"/>
    </location>
</feature>
<keyword evidence="10 11" id="KW-0998">Cell outer membrane</keyword>
<dbReference type="EMBL" id="JBHUDY010000001">
    <property type="protein sequence ID" value="MFD1612436.1"/>
    <property type="molecule type" value="Genomic_DNA"/>
</dbReference>
<dbReference type="PROSITE" id="PS52016">
    <property type="entry name" value="TONB_DEPENDENT_REC_3"/>
    <property type="match status" value="1"/>
</dbReference>
<evidence type="ECO:0000256" key="1">
    <source>
        <dbReference type="ARBA" id="ARBA00004571"/>
    </source>
</evidence>
<proteinExistence type="inferred from homology"/>
<keyword evidence="9 11" id="KW-0472">Membrane</keyword>
<keyword evidence="7" id="KW-0406">Ion transport</keyword>
<dbReference type="InterPro" id="IPR039426">
    <property type="entry name" value="TonB-dep_rcpt-like"/>
</dbReference>
<keyword evidence="6" id="KW-0408">Iron</keyword>
<keyword evidence="3 11" id="KW-1134">Transmembrane beta strand</keyword>
<evidence type="ECO:0000256" key="7">
    <source>
        <dbReference type="ARBA" id="ARBA00023065"/>
    </source>
</evidence>
<evidence type="ECO:0000259" key="14">
    <source>
        <dbReference type="Pfam" id="PF00593"/>
    </source>
</evidence>
<comment type="caution">
    <text evidence="16">The sequence shown here is derived from an EMBL/GenBank/DDBJ whole genome shotgun (WGS) entry which is preliminary data.</text>
</comment>
<comment type="similarity">
    <text evidence="11 12">Belongs to the TonB-dependent receptor family.</text>
</comment>
<feature type="domain" description="TonB-dependent receptor plug" evidence="15">
    <location>
        <begin position="66"/>
        <end position="177"/>
    </location>
</feature>
<dbReference type="Pfam" id="PF00593">
    <property type="entry name" value="TonB_dep_Rec_b-barrel"/>
    <property type="match status" value="1"/>
</dbReference>
<protein>
    <submittedName>
        <fullName evidence="16">TonB-dependent receptor</fullName>
    </submittedName>
</protein>
<feature type="chain" id="PRO_5045968875" evidence="13">
    <location>
        <begin position="29"/>
        <end position="874"/>
    </location>
</feature>
<evidence type="ECO:0000256" key="13">
    <source>
        <dbReference type="SAM" id="SignalP"/>
    </source>
</evidence>
<evidence type="ECO:0000256" key="10">
    <source>
        <dbReference type="ARBA" id="ARBA00023237"/>
    </source>
</evidence>
<keyword evidence="4" id="KW-0410">Iron transport</keyword>